<name>A0ABU5T5L3_9MICC</name>
<organism evidence="1 2">
    <name type="scientific">Sinomonas terricola</name>
    <dbReference type="NCBI Taxonomy" id="3110330"/>
    <lineage>
        <taxon>Bacteria</taxon>
        <taxon>Bacillati</taxon>
        <taxon>Actinomycetota</taxon>
        <taxon>Actinomycetes</taxon>
        <taxon>Micrococcales</taxon>
        <taxon>Micrococcaceae</taxon>
        <taxon>Sinomonas</taxon>
    </lineage>
</organism>
<sequence>MLRARPIVTTPRVPEMRRLLEALGLVLTDQGEDAHGPWLVLDAGHGRVALREAHEPRHSVAFAVEVRDAETFARRTVEDGGAAAFVDDDGPPFGVEGADGPFVRVEGPDGFSFRADATPHGATCADADPRVAVRMAWLTPDVAGAAATLAAIGARPRGGAASGHAEFLAKNGGVLVAIRAEAAASGGLAFEYDGDLAPLADRLAATGARVSATSRGLTVTAPDGSSIAVVATQEPHAVEQ</sequence>
<comment type="caution">
    <text evidence="1">The sequence shown here is derived from an EMBL/GenBank/DDBJ whole genome shotgun (WGS) entry which is preliminary data.</text>
</comment>
<keyword evidence="2" id="KW-1185">Reference proteome</keyword>
<dbReference type="SUPFAM" id="SSF54593">
    <property type="entry name" value="Glyoxalase/Bleomycin resistance protein/Dihydroxybiphenyl dioxygenase"/>
    <property type="match status" value="1"/>
</dbReference>
<reference evidence="1 2" key="1">
    <citation type="submission" date="2023-12" db="EMBL/GenBank/DDBJ databases">
        <title>Sinomonas terricola sp. nov, isolated from litchi orchard soil in Guangdong, PR China.</title>
        <authorList>
            <person name="Jiaxin W."/>
            <person name="Yang Z."/>
            <person name="Honghui Z."/>
        </authorList>
    </citation>
    <scope>NUCLEOTIDE SEQUENCE [LARGE SCALE GENOMIC DNA]</scope>
    <source>
        <strain evidence="1 2">JGH33</strain>
    </source>
</reference>
<proteinExistence type="predicted"/>
<dbReference type="RefSeq" id="WP_323278787.1">
    <property type="nucleotide sequence ID" value="NZ_JAYGGQ010000006.1"/>
</dbReference>
<evidence type="ECO:0000313" key="1">
    <source>
        <dbReference type="EMBL" id="MEA5454930.1"/>
    </source>
</evidence>
<accession>A0ABU5T5L3</accession>
<dbReference type="InterPro" id="IPR029068">
    <property type="entry name" value="Glyas_Bleomycin-R_OHBP_Dase"/>
</dbReference>
<dbReference type="EMBL" id="JAYGGQ010000006">
    <property type="protein sequence ID" value="MEA5454930.1"/>
    <property type="molecule type" value="Genomic_DNA"/>
</dbReference>
<evidence type="ECO:0000313" key="2">
    <source>
        <dbReference type="Proteomes" id="UP001304769"/>
    </source>
</evidence>
<dbReference type="Proteomes" id="UP001304769">
    <property type="component" value="Unassembled WGS sequence"/>
</dbReference>
<protein>
    <submittedName>
        <fullName evidence="1">VOC family protein</fullName>
    </submittedName>
</protein>
<gene>
    <name evidence="1" type="ORF">SPF06_09380</name>
</gene>